<dbReference type="CDD" id="cd08026">
    <property type="entry name" value="DUF326"/>
    <property type="match status" value="1"/>
</dbReference>
<evidence type="ECO:0000256" key="1">
    <source>
        <dbReference type="SAM" id="MobiDB-lite"/>
    </source>
</evidence>
<keyword evidence="3" id="KW-1185">Reference proteome</keyword>
<dbReference type="EMBL" id="JAEHOE010000041">
    <property type="protein sequence ID" value="KAG2492970.1"/>
    <property type="molecule type" value="Genomic_DNA"/>
</dbReference>
<dbReference type="OrthoDB" id="10503138at2759"/>
<gene>
    <name evidence="2" type="ORF">HYH03_008877</name>
</gene>
<dbReference type="AlphaFoldDB" id="A0A836BXW7"/>
<dbReference type="PANTHER" id="PTHR37310">
    <property type="entry name" value="CYTOPLASMIC PROTEIN-RELATED"/>
    <property type="match status" value="1"/>
</dbReference>
<accession>A0A836BXW7</accession>
<protein>
    <recommendedName>
        <fullName evidence="4">Ferredoxin</fullName>
    </recommendedName>
</protein>
<dbReference type="Pfam" id="PF03860">
    <property type="entry name" value="Csp"/>
    <property type="match status" value="1"/>
</dbReference>
<dbReference type="Proteomes" id="UP000612055">
    <property type="component" value="Unassembled WGS sequence"/>
</dbReference>
<sequence>MFPFLRRRSAETPSAAAKPSPAAASASGPTAAGAMSAAVAGTSAGAPAGTETKGGHPHHGEHMAACIENCRGCEKACLDTIPHCLGAGGHHARPDHILMLMASGGQGGGRGWNCAHMCATSARFMISGSRMHTYTCAACAEVCDACADDCCGMLAAAGQGGGGDTQAAMERCAEACRACAKTCRSMASGACC</sequence>
<reference evidence="2" key="1">
    <citation type="journal article" date="2020" name="bioRxiv">
        <title>Comparative genomics of Chlamydomonas.</title>
        <authorList>
            <person name="Craig R.J."/>
            <person name="Hasan A.R."/>
            <person name="Ness R.W."/>
            <person name="Keightley P.D."/>
        </authorList>
    </citation>
    <scope>NUCLEOTIDE SEQUENCE</scope>
    <source>
        <strain evidence="2">CCAP 11/70</strain>
    </source>
</reference>
<evidence type="ECO:0000313" key="2">
    <source>
        <dbReference type="EMBL" id="KAG2492970.1"/>
    </source>
</evidence>
<name>A0A836BXW7_9CHLO</name>
<dbReference type="PANTHER" id="PTHR37310:SF1">
    <property type="entry name" value="CYTOPLASMIC PROTEIN"/>
    <property type="match status" value="1"/>
</dbReference>
<evidence type="ECO:0000313" key="3">
    <source>
        <dbReference type="Proteomes" id="UP000612055"/>
    </source>
</evidence>
<feature type="compositionally biased region" description="Low complexity" evidence="1">
    <location>
        <begin position="11"/>
        <end position="29"/>
    </location>
</feature>
<evidence type="ECO:0008006" key="4">
    <source>
        <dbReference type="Google" id="ProtNLM"/>
    </source>
</evidence>
<organism evidence="2 3">
    <name type="scientific">Edaphochlamys debaryana</name>
    <dbReference type="NCBI Taxonomy" id="47281"/>
    <lineage>
        <taxon>Eukaryota</taxon>
        <taxon>Viridiplantae</taxon>
        <taxon>Chlorophyta</taxon>
        <taxon>core chlorophytes</taxon>
        <taxon>Chlorophyceae</taxon>
        <taxon>CS clade</taxon>
        <taxon>Chlamydomonadales</taxon>
        <taxon>Chlamydomonadales incertae sedis</taxon>
        <taxon>Edaphochlamys</taxon>
    </lineage>
</organism>
<dbReference type="InterPro" id="IPR044543">
    <property type="entry name" value="YHJQ-like"/>
</dbReference>
<feature type="region of interest" description="Disordered" evidence="1">
    <location>
        <begin position="1"/>
        <end position="29"/>
    </location>
</feature>
<proteinExistence type="predicted"/>
<dbReference type="Gene3D" id="1.20.1270.360">
    <property type="match status" value="1"/>
</dbReference>
<comment type="caution">
    <text evidence="2">The sequence shown here is derived from an EMBL/GenBank/DDBJ whole genome shotgun (WGS) entry which is preliminary data.</text>
</comment>
<dbReference type="InterPro" id="IPR005560">
    <property type="entry name" value="Csp_YhjQ"/>
</dbReference>